<gene>
    <name evidence="1" type="ORF">BBJ29_003348</name>
    <name evidence="2" type="ORF">BBP00_00002763</name>
</gene>
<dbReference type="OrthoDB" id="193703at2759"/>
<evidence type="ECO:0000313" key="4">
    <source>
        <dbReference type="Proteomes" id="UP000284657"/>
    </source>
</evidence>
<dbReference type="AlphaFoldDB" id="A0A3F2RWF2"/>
<dbReference type="Gene3D" id="3.30.40.10">
    <property type="entry name" value="Zinc/RING finger domain, C3HC4 (zinc finger)"/>
    <property type="match status" value="1"/>
</dbReference>
<dbReference type="SUPFAM" id="SSF49599">
    <property type="entry name" value="TRAF domain-like"/>
    <property type="match status" value="1"/>
</dbReference>
<dbReference type="EMBL" id="MBDO02000051">
    <property type="protein sequence ID" value="RLN65553.1"/>
    <property type="molecule type" value="Genomic_DNA"/>
</dbReference>
<comment type="caution">
    <text evidence="2">The sequence shown here is derived from an EMBL/GenBank/DDBJ whole genome shotgun (WGS) entry which is preliminary data.</text>
</comment>
<organism evidence="2 3">
    <name type="scientific">Phytophthora kernoviae</name>
    <dbReference type="NCBI Taxonomy" id="325452"/>
    <lineage>
        <taxon>Eukaryota</taxon>
        <taxon>Sar</taxon>
        <taxon>Stramenopiles</taxon>
        <taxon>Oomycota</taxon>
        <taxon>Peronosporomycetes</taxon>
        <taxon>Peronosporales</taxon>
        <taxon>Peronosporaceae</taxon>
        <taxon>Phytophthora</taxon>
    </lineage>
</organism>
<name>A0A3F2RWF2_9STRA</name>
<evidence type="ECO:0000313" key="2">
    <source>
        <dbReference type="EMBL" id="RLN65553.1"/>
    </source>
</evidence>
<dbReference type="Proteomes" id="UP000277300">
    <property type="component" value="Unassembled WGS sequence"/>
</dbReference>
<accession>A0A3F2RWF2</accession>
<dbReference type="Proteomes" id="UP000284657">
    <property type="component" value="Unassembled WGS sequence"/>
</dbReference>
<evidence type="ECO:0008006" key="5">
    <source>
        <dbReference type="Google" id="ProtNLM"/>
    </source>
</evidence>
<reference evidence="3 4" key="1">
    <citation type="submission" date="2018-07" db="EMBL/GenBank/DDBJ databases">
        <title>Genome sequencing of oomycete isolates from Chile give support for New Zealand origin for Phytophthora kernoviae and make available the first Nothophytophthora sp. genome.</title>
        <authorList>
            <person name="Studholme D.J."/>
            <person name="Sanfuentes E."/>
            <person name="Panda P."/>
            <person name="Hill R."/>
            <person name="Sambles C."/>
            <person name="Grant M."/>
            <person name="Williams N.M."/>
            <person name="Mcdougal R.L."/>
        </authorList>
    </citation>
    <scope>NUCLEOTIDE SEQUENCE [LARGE SCALE GENOMIC DNA]</scope>
    <source>
        <strain evidence="2">Chile6</strain>
        <strain evidence="1">Chile7</strain>
    </source>
</reference>
<proteinExistence type="predicted"/>
<protein>
    <recommendedName>
        <fullName evidence="5">TRAF-type domain-containing protein</fullName>
    </recommendedName>
</protein>
<evidence type="ECO:0000313" key="3">
    <source>
        <dbReference type="Proteomes" id="UP000277300"/>
    </source>
</evidence>
<sequence length="144" mass="16263">MITPPSATMPSSTLSPAGKVECKFCDDEIEASKIETHEENCDWRPKRCQHCNMVVISRDLMPQSALTTHASRCSKRPIKCIRCCQLFSADAIVAHSTNCGLRADTLIDNHDEEDEDEDYEDDEDDDQLTLAQGVHRFSLWVLFS</sequence>
<dbReference type="EMBL" id="MBAD02000879">
    <property type="protein sequence ID" value="RLN61656.1"/>
    <property type="molecule type" value="Genomic_DNA"/>
</dbReference>
<evidence type="ECO:0000313" key="1">
    <source>
        <dbReference type="EMBL" id="RLN61656.1"/>
    </source>
</evidence>
<dbReference type="InterPro" id="IPR013083">
    <property type="entry name" value="Znf_RING/FYVE/PHD"/>
</dbReference>